<gene>
    <name evidence="2" type="primary">Cnig_chr_III.g8543</name>
    <name evidence="2" type="ORF">B9Z55_008543</name>
</gene>
<dbReference type="Proteomes" id="UP000230233">
    <property type="component" value="Chromosome III"/>
</dbReference>
<evidence type="ECO:0000313" key="2">
    <source>
        <dbReference type="EMBL" id="PIC40962.1"/>
    </source>
</evidence>
<organism evidence="2 3">
    <name type="scientific">Caenorhabditis nigoni</name>
    <dbReference type="NCBI Taxonomy" id="1611254"/>
    <lineage>
        <taxon>Eukaryota</taxon>
        <taxon>Metazoa</taxon>
        <taxon>Ecdysozoa</taxon>
        <taxon>Nematoda</taxon>
        <taxon>Chromadorea</taxon>
        <taxon>Rhabditida</taxon>
        <taxon>Rhabditina</taxon>
        <taxon>Rhabditomorpha</taxon>
        <taxon>Rhabditoidea</taxon>
        <taxon>Rhabditidae</taxon>
        <taxon>Peloderinae</taxon>
        <taxon>Caenorhabditis</taxon>
    </lineage>
</organism>
<feature type="region of interest" description="Disordered" evidence="1">
    <location>
        <begin position="1"/>
        <end position="21"/>
    </location>
</feature>
<proteinExistence type="predicted"/>
<evidence type="ECO:0000313" key="3">
    <source>
        <dbReference type="Proteomes" id="UP000230233"/>
    </source>
</evidence>
<protein>
    <submittedName>
        <fullName evidence="2">Uncharacterized protein</fullName>
    </submittedName>
</protein>
<accession>A0A2G5UN14</accession>
<reference evidence="3" key="1">
    <citation type="submission" date="2017-10" db="EMBL/GenBank/DDBJ databases">
        <title>Rapid genome shrinkage in a self-fertile nematode reveals novel sperm competition proteins.</title>
        <authorList>
            <person name="Yin D."/>
            <person name="Schwarz E.M."/>
            <person name="Thomas C.G."/>
            <person name="Felde R.L."/>
            <person name="Korf I.F."/>
            <person name="Cutter A.D."/>
            <person name="Schartner C.M."/>
            <person name="Ralston E.J."/>
            <person name="Meyer B.J."/>
            <person name="Haag E.S."/>
        </authorList>
    </citation>
    <scope>NUCLEOTIDE SEQUENCE [LARGE SCALE GENOMIC DNA]</scope>
    <source>
        <strain evidence="3">JU1422</strain>
    </source>
</reference>
<dbReference type="AlphaFoldDB" id="A0A2G5UN14"/>
<comment type="caution">
    <text evidence="2">The sequence shown here is derived from an EMBL/GenBank/DDBJ whole genome shotgun (WGS) entry which is preliminary data.</text>
</comment>
<feature type="compositionally biased region" description="Basic and acidic residues" evidence="1">
    <location>
        <begin position="9"/>
        <end position="21"/>
    </location>
</feature>
<name>A0A2G5UN14_9PELO</name>
<dbReference type="EMBL" id="PDUG01000003">
    <property type="protein sequence ID" value="PIC40962.1"/>
    <property type="molecule type" value="Genomic_DNA"/>
</dbReference>
<keyword evidence="3" id="KW-1185">Reference proteome</keyword>
<evidence type="ECO:0000256" key="1">
    <source>
        <dbReference type="SAM" id="MobiDB-lite"/>
    </source>
</evidence>
<sequence>MDYSCSSRTPRDASRHESRSFSKRDGYRFFLQKSDACGWRNSTWMVLEVCGQARIFGLLDMASLNPEHCDYPVYIFKENRFLFRGSNLSLG</sequence>